<evidence type="ECO:0000256" key="2">
    <source>
        <dbReference type="ARBA" id="ARBA00023015"/>
    </source>
</evidence>
<sequence>MELRHLRYFVVVAEELHFRRAAERLHMSQPPLSQQIRALEEEVGATLLLRNQRRVELTAAGAVFLERAREILAATEDAARQARRVQRGEVGRLAVGFVGSAMYSFVPDLLRRFGDHAPDVTLRLHELGTTEQLRQLEDGRLDVGFLRAGRARPELRIENVAEEPVIAALPDLHPLAAKPQLTLEDLEGQPLILLTNGVAPGLRTALQPTIDRLGGDDTIVQEVQEMQTVIGLVAAGVGISLVAESVRELVRVGVTYRAFTGEVPSLRLDMAWRAADESPLLATFVDMARAAAPAEGERGRRGPAPR</sequence>
<accession>A0A9X3NA41</accession>
<dbReference type="InterPro" id="IPR005119">
    <property type="entry name" value="LysR_subst-bd"/>
</dbReference>
<keyword evidence="2" id="KW-0805">Transcription regulation</keyword>
<dbReference type="Pfam" id="PF03466">
    <property type="entry name" value="LysR_substrate"/>
    <property type="match status" value="1"/>
</dbReference>
<dbReference type="PRINTS" id="PR00039">
    <property type="entry name" value="HTHLYSR"/>
</dbReference>
<dbReference type="AlphaFoldDB" id="A0A9X3NA41"/>
<evidence type="ECO:0000313" key="6">
    <source>
        <dbReference type="EMBL" id="MDA0181140.1"/>
    </source>
</evidence>
<evidence type="ECO:0000256" key="4">
    <source>
        <dbReference type="ARBA" id="ARBA00023163"/>
    </source>
</evidence>
<dbReference type="RefSeq" id="WP_270025451.1">
    <property type="nucleotide sequence ID" value="NZ_JAPDDP010000019.1"/>
</dbReference>
<keyword evidence="7" id="KW-1185">Reference proteome</keyword>
<evidence type="ECO:0000256" key="3">
    <source>
        <dbReference type="ARBA" id="ARBA00023125"/>
    </source>
</evidence>
<dbReference type="FunFam" id="1.10.10.10:FF:000001">
    <property type="entry name" value="LysR family transcriptional regulator"/>
    <property type="match status" value="1"/>
</dbReference>
<keyword evidence="4" id="KW-0804">Transcription</keyword>
<comment type="caution">
    <text evidence="6">The sequence shown here is derived from an EMBL/GenBank/DDBJ whole genome shotgun (WGS) entry which is preliminary data.</text>
</comment>
<dbReference type="PANTHER" id="PTHR30346:SF28">
    <property type="entry name" value="HTH-TYPE TRANSCRIPTIONAL REGULATOR CYNR"/>
    <property type="match status" value="1"/>
</dbReference>
<dbReference type="Pfam" id="PF00126">
    <property type="entry name" value="HTH_1"/>
    <property type="match status" value="1"/>
</dbReference>
<dbReference type="InterPro" id="IPR036388">
    <property type="entry name" value="WH-like_DNA-bd_sf"/>
</dbReference>
<dbReference type="PROSITE" id="PS50931">
    <property type="entry name" value="HTH_LYSR"/>
    <property type="match status" value="1"/>
</dbReference>
<dbReference type="Gene3D" id="3.40.190.10">
    <property type="entry name" value="Periplasmic binding protein-like II"/>
    <property type="match status" value="2"/>
</dbReference>
<dbReference type="PANTHER" id="PTHR30346">
    <property type="entry name" value="TRANSCRIPTIONAL DUAL REGULATOR HCAR-RELATED"/>
    <property type="match status" value="1"/>
</dbReference>
<dbReference type="Proteomes" id="UP001147653">
    <property type="component" value="Unassembled WGS sequence"/>
</dbReference>
<dbReference type="InterPro" id="IPR036390">
    <property type="entry name" value="WH_DNA-bd_sf"/>
</dbReference>
<evidence type="ECO:0000313" key="7">
    <source>
        <dbReference type="Proteomes" id="UP001147653"/>
    </source>
</evidence>
<organism evidence="6 7">
    <name type="scientific">Solirubrobacter phytolaccae</name>
    <dbReference type="NCBI Taxonomy" id="1404360"/>
    <lineage>
        <taxon>Bacteria</taxon>
        <taxon>Bacillati</taxon>
        <taxon>Actinomycetota</taxon>
        <taxon>Thermoleophilia</taxon>
        <taxon>Solirubrobacterales</taxon>
        <taxon>Solirubrobacteraceae</taxon>
        <taxon>Solirubrobacter</taxon>
    </lineage>
</organism>
<dbReference type="GO" id="GO:0032993">
    <property type="term" value="C:protein-DNA complex"/>
    <property type="evidence" value="ECO:0007669"/>
    <property type="project" value="TreeGrafter"/>
</dbReference>
<dbReference type="GO" id="GO:0003677">
    <property type="term" value="F:DNA binding"/>
    <property type="evidence" value="ECO:0007669"/>
    <property type="project" value="UniProtKB-KW"/>
</dbReference>
<dbReference type="Gene3D" id="1.10.10.10">
    <property type="entry name" value="Winged helix-like DNA-binding domain superfamily/Winged helix DNA-binding domain"/>
    <property type="match status" value="1"/>
</dbReference>
<dbReference type="SUPFAM" id="SSF46785">
    <property type="entry name" value="Winged helix' DNA-binding domain"/>
    <property type="match status" value="1"/>
</dbReference>
<feature type="domain" description="HTH lysR-type" evidence="5">
    <location>
        <begin position="1"/>
        <end position="58"/>
    </location>
</feature>
<evidence type="ECO:0000256" key="1">
    <source>
        <dbReference type="ARBA" id="ARBA00009437"/>
    </source>
</evidence>
<dbReference type="GO" id="GO:0003700">
    <property type="term" value="F:DNA-binding transcription factor activity"/>
    <property type="evidence" value="ECO:0007669"/>
    <property type="project" value="InterPro"/>
</dbReference>
<protein>
    <submittedName>
        <fullName evidence="6">LysR substrate-binding domain-containing protein</fullName>
    </submittedName>
</protein>
<dbReference type="EMBL" id="JAPDDP010000019">
    <property type="protein sequence ID" value="MDA0181140.1"/>
    <property type="molecule type" value="Genomic_DNA"/>
</dbReference>
<proteinExistence type="inferred from homology"/>
<evidence type="ECO:0000259" key="5">
    <source>
        <dbReference type="PROSITE" id="PS50931"/>
    </source>
</evidence>
<keyword evidence="3" id="KW-0238">DNA-binding</keyword>
<reference evidence="6" key="1">
    <citation type="submission" date="2022-10" db="EMBL/GenBank/DDBJ databases">
        <title>The WGS of Solirubrobacter phytolaccae KCTC 29190.</title>
        <authorList>
            <person name="Jiang Z."/>
        </authorList>
    </citation>
    <scope>NUCLEOTIDE SEQUENCE</scope>
    <source>
        <strain evidence="6">KCTC 29190</strain>
    </source>
</reference>
<comment type="similarity">
    <text evidence="1">Belongs to the LysR transcriptional regulatory family.</text>
</comment>
<gene>
    <name evidence="6" type="ORF">OJ997_12610</name>
</gene>
<name>A0A9X3NA41_9ACTN</name>
<dbReference type="InterPro" id="IPR000847">
    <property type="entry name" value="LysR_HTH_N"/>
</dbReference>
<dbReference type="CDD" id="cd08414">
    <property type="entry name" value="PBP2_LTTR_aromatics_like"/>
    <property type="match status" value="1"/>
</dbReference>
<dbReference type="SUPFAM" id="SSF53850">
    <property type="entry name" value="Periplasmic binding protein-like II"/>
    <property type="match status" value="1"/>
</dbReference>